<comment type="caution">
    <text evidence="1">The sequence shown here is derived from an EMBL/GenBank/DDBJ whole genome shotgun (WGS) entry which is preliminary data.</text>
</comment>
<accession>A0A4Y2B8J6</accession>
<dbReference type="Proteomes" id="UP000499080">
    <property type="component" value="Unassembled WGS sequence"/>
</dbReference>
<proteinExistence type="predicted"/>
<gene>
    <name evidence="1" type="ORF">AVEN_133743_1</name>
</gene>
<evidence type="ECO:0000313" key="1">
    <source>
        <dbReference type="EMBL" id="GBL88097.1"/>
    </source>
</evidence>
<keyword evidence="2" id="KW-1185">Reference proteome</keyword>
<name>A0A4Y2B8J6_ARAVE</name>
<sequence length="128" mass="14787">MTRTTPELASLLQTSALHQQLLPFYCRLTTRCLWHIVRDSVLRQCPDQSNQYWKLCPDQSNQYWKLCPVHTKPVLEVMSRPEQTVLESVFFHFMQTNFNCDLVAKAAMNRSPTLAKREAISSSAGERA</sequence>
<dbReference type="AlphaFoldDB" id="A0A4Y2B8J6"/>
<evidence type="ECO:0000313" key="2">
    <source>
        <dbReference type="Proteomes" id="UP000499080"/>
    </source>
</evidence>
<organism evidence="1 2">
    <name type="scientific">Araneus ventricosus</name>
    <name type="common">Orbweaver spider</name>
    <name type="synonym">Epeira ventricosa</name>
    <dbReference type="NCBI Taxonomy" id="182803"/>
    <lineage>
        <taxon>Eukaryota</taxon>
        <taxon>Metazoa</taxon>
        <taxon>Ecdysozoa</taxon>
        <taxon>Arthropoda</taxon>
        <taxon>Chelicerata</taxon>
        <taxon>Arachnida</taxon>
        <taxon>Araneae</taxon>
        <taxon>Araneomorphae</taxon>
        <taxon>Entelegynae</taxon>
        <taxon>Araneoidea</taxon>
        <taxon>Araneidae</taxon>
        <taxon>Araneus</taxon>
    </lineage>
</organism>
<reference evidence="1 2" key="1">
    <citation type="journal article" date="2019" name="Sci. Rep.">
        <title>Orb-weaving spider Araneus ventricosus genome elucidates the spidroin gene catalogue.</title>
        <authorList>
            <person name="Kono N."/>
            <person name="Nakamura H."/>
            <person name="Ohtoshi R."/>
            <person name="Moran D.A.P."/>
            <person name="Shinohara A."/>
            <person name="Yoshida Y."/>
            <person name="Fujiwara M."/>
            <person name="Mori M."/>
            <person name="Tomita M."/>
            <person name="Arakawa K."/>
        </authorList>
    </citation>
    <scope>NUCLEOTIDE SEQUENCE [LARGE SCALE GENOMIC DNA]</scope>
</reference>
<protein>
    <submittedName>
        <fullName evidence="1">Uncharacterized protein</fullName>
    </submittedName>
</protein>
<dbReference type="EMBL" id="BGPR01000057">
    <property type="protein sequence ID" value="GBL88097.1"/>
    <property type="molecule type" value="Genomic_DNA"/>
</dbReference>